<dbReference type="Proteomes" id="UP000270626">
    <property type="component" value="Unassembled WGS sequence"/>
</dbReference>
<feature type="domain" description="CNP1-like uncharacterised" evidence="2">
    <location>
        <begin position="33"/>
        <end position="165"/>
    </location>
</feature>
<evidence type="ECO:0000313" key="4">
    <source>
        <dbReference type="Proteomes" id="UP000270626"/>
    </source>
</evidence>
<gene>
    <name evidence="3" type="ORF">DFR40_0301</name>
</gene>
<name>A0A495WMY3_9RHOO</name>
<protein>
    <submittedName>
        <fullName evidence="3">CNP1-like family protein</fullName>
    </submittedName>
</protein>
<proteinExistence type="predicted"/>
<comment type="caution">
    <text evidence="3">The sequence shown here is derived from an EMBL/GenBank/DDBJ whole genome shotgun (WGS) entry which is preliminary data.</text>
</comment>
<feature type="signal peptide" evidence="1">
    <location>
        <begin position="1"/>
        <end position="23"/>
    </location>
</feature>
<dbReference type="AlphaFoldDB" id="A0A495WMY3"/>
<dbReference type="EMBL" id="RBXP01000003">
    <property type="protein sequence ID" value="RKT62414.1"/>
    <property type="molecule type" value="Genomic_DNA"/>
</dbReference>
<dbReference type="RefSeq" id="WP_245985571.1">
    <property type="nucleotide sequence ID" value="NZ_RBXP01000003.1"/>
</dbReference>
<dbReference type="InterPro" id="IPR014861">
    <property type="entry name" value="CNP1-like_dom"/>
</dbReference>
<dbReference type="Pfam" id="PF08750">
    <property type="entry name" value="CNP1"/>
    <property type="match status" value="1"/>
</dbReference>
<sequence length="176" mass="19380">MNHRLVRGMLLAALAFAAVGASAQSRESLSDEPVQWQEQAVSMPPAPRREALLPFYVSATTSNRFFVDSASLTVDGDGVVRYVLVVETAGGAVNTTFEGMRCETRERKIYATGRRDGSWTKSRNEAWEKIRDIAPNRQHAALFIEHFCPGGVIVRHAGEALEALRRGGHPSLQMVN</sequence>
<evidence type="ECO:0000313" key="3">
    <source>
        <dbReference type="EMBL" id="RKT62414.1"/>
    </source>
</evidence>
<accession>A0A495WMY3</accession>
<keyword evidence="1" id="KW-0732">Signal</keyword>
<evidence type="ECO:0000259" key="2">
    <source>
        <dbReference type="Pfam" id="PF08750"/>
    </source>
</evidence>
<keyword evidence="4" id="KW-1185">Reference proteome</keyword>
<feature type="chain" id="PRO_5019753409" evidence="1">
    <location>
        <begin position="24"/>
        <end position="176"/>
    </location>
</feature>
<evidence type="ECO:0000256" key="1">
    <source>
        <dbReference type="SAM" id="SignalP"/>
    </source>
</evidence>
<organism evidence="3 4">
    <name type="scientific">Azonexus fungiphilus</name>
    <dbReference type="NCBI Taxonomy" id="146940"/>
    <lineage>
        <taxon>Bacteria</taxon>
        <taxon>Pseudomonadati</taxon>
        <taxon>Pseudomonadota</taxon>
        <taxon>Betaproteobacteria</taxon>
        <taxon>Rhodocyclales</taxon>
        <taxon>Azonexaceae</taxon>
        <taxon>Azonexus</taxon>
    </lineage>
</organism>
<reference evidence="3 4" key="1">
    <citation type="submission" date="2018-10" db="EMBL/GenBank/DDBJ databases">
        <title>Genomic Encyclopedia of Type Strains, Phase IV (KMG-IV): sequencing the most valuable type-strain genomes for metagenomic binning, comparative biology and taxonomic classification.</title>
        <authorList>
            <person name="Goeker M."/>
        </authorList>
    </citation>
    <scope>NUCLEOTIDE SEQUENCE [LARGE SCALE GENOMIC DNA]</scope>
    <source>
        <strain evidence="3 4">DSM 23841</strain>
    </source>
</reference>